<dbReference type="AlphaFoldDB" id="C0PHG9"/>
<reference evidence="1" key="1">
    <citation type="journal article" date="2009" name="PLoS Genet.">
        <title>Sequencing, mapping, and analysis of 27,455 maize full-length cDNAs.</title>
        <authorList>
            <person name="Soderlund C."/>
            <person name="Descour A."/>
            <person name="Kudrna D."/>
            <person name="Bomhoff M."/>
            <person name="Boyd L."/>
            <person name="Currie J."/>
            <person name="Angelova A."/>
            <person name="Collura K."/>
            <person name="Wissotski M."/>
            <person name="Ashley E."/>
            <person name="Morrow D."/>
            <person name="Fernandes J."/>
            <person name="Walbot V."/>
            <person name="Yu Y."/>
        </authorList>
    </citation>
    <scope>NUCLEOTIDE SEQUENCE</scope>
    <source>
        <strain evidence="1">B73</strain>
    </source>
</reference>
<accession>C0PHG9</accession>
<proteinExistence type="evidence at transcript level"/>
<name>C0PHG9_MAIZE</name>
<organism evidence="1">
    <name type="scientific">Zea mays</name>
    <name type="common">Maize</name>
    <dbReference type="NCBI Taxonomy" id="4577"/>
    <lineage>
        <taxon>Eukaryota</taxon>
        <taxon>Viridiplantae</taxon>
        <taxon>Streptophyta</taxon>
        <taxon>Embryophyta</taxon>
        <taxon>Tracheophyta</taxon>
        <taxon>Spermatophyta</taxon>
        <taxon>Magnoliopsida</taxon>
        <taxon>Liliopsida</taxon>
        <taxon>Poales</taxon>
        <taxon>Poaceae</taxon>
        <taxon>PACMAD clade</taxon>
        <taxon>Panicoideae</taxon>
        <taxon>Andropogonodae</taxon>
        <taxon>Andropogoneae</taxon>
        <taxon>Tripsacinae</taxon>
        <taxon>Zea</taxon>
    </lineage>
</organism>
<dbReference type="EMBL" id="BT067738">
    <property type="protein sequence ID" value="ACN34635.1"/>
    <property type="molecule type" value="mRNA"/>
</dbReference>
<protein>
    <submittedName>
        <fullName evidence="1">Uncharacterized protein</fullName>
    </submittedName>
</protein>
<dbReference type="EMBL" id="BT068663">
    <property type="protein sequence ID" value="ACN35560.1"/>
    <property type="molecule type" value="mRNA"/>
</dbReference>
<evidence type="ECO:0000313" key="1">
    <source>
        <dbReference type="EMBL" id="ACN34635.1"/>
    </source>
</evidence>
<sequence length="101" mass="11172">MCRRRPILLRDAAASAALLPAPLHGRVQGLCASVSFWYQSTGLSFLHSKRRRCSGEEAEECLRPRRKKAADGEEDQLGAWRGVAVVHEEEEPALAGGRRSM</sequence>